<organism evidence="1">
    <name type="scientific">Amphimedon queenslandica</name>
    <name type="common">Sponge</name>
    <dbReference type="NCBI Taxonomy" id="400682"/>
    <lineage>
        <taxon>Eukaryota</taxon>
        <taxon>Metazoa</taxon>
        <taxon>Porifera</taxon>
        <taxon>Demospongiae</taxon>
        <taxon>Heteroscleromorpha</taxon>
        <taxon>Haplosclerida</taxon>
        <taxon>Niphatidae</taxon>
        <taxon>Amphimedon</taxon>
    </lineage>
</organism>
<evidence type="ECO:0000313" key="1">
    <source>
        <dbReference type="EnsemblMetazoa" id="Aqu2.1.42684_001"/>
    </source>
</evidence>
<dbReference type="EnsemblMetazoa" id="Aqu2.1.42684_001">
    <property type="protein sequence ID" value="Aqu2.1.42684_001"/>
    <property type="gene ID" value="Aqu2.1.42684"/>
</dbReference>
<name>A0A1X7VS26_AMPQE</name>
<dbReference type="InParanoid" id="A0A1X7VS26"/>
<dbReference type="AlphaFoldDB" id="A0A1X7VS26"/>
<proteinExistence type="predicted"/>
<protein>
    <submittedName>
        <fullName evidence="1">Uncharacterized protein</fullName>
    </submittedName>
</protein>
<sequence length="55" mass="6365">MVTTLDPFKLALLMVEFETELPSAQNIYLKINKRIDDICLLLSKNSKGLMLYVIY</sequence>
<accession>A0A1X7VS26</accession>
<reference evidence="1" key="1">
    <citation type="submission" date="2017-05" db="UniProtKB">
        <authorList>
            <consortium name="EnsemblMetazoa"/>
        </authorList>
    </citation>
    <scope>IDENTIFICATION</scope>
</reference>